<dbReference type="OrthoDB" id="5667at2759"/>
<dbReference type="Proteomes" id="UP000054771">
    <property type="component" value="Unassembled WGS sequence"/>
</dbReference>
<protein>
    <recommendedName>
        <fullName evidence="5">Monocarboxylate transporter</fullName>
    </recommendedName>
</protein>
<keyword evidence="2" id="KW-0812">Transmembrane</keyword>
<evidence type="ECO:0000256" key="1">
    <source>
        <dbReference type="SAM" id="MobiDB-lite"/>
    </source>
</evidence>
<keyword evidence="2" id="KW-0472">Membrane</keyword>
<dbReference type="SUPFAM" id="SSF103473">
    <property type="entry name" value="MFS general substrate transporter"/>
    <property type="match status" value="1"/>
</dbReference>
<gene>
    <name evidence="3" type="ORF">ASPCAL02278</name>
</gene>
<dbReference type="InterPro" id="IPR036259">
    <property type="entry name" value="MFS_trans_sf"/>
</dbReference>
<evidence type="ECO:0008006" key="5">
    <source>
        <dbReference type="Google" id="ProtNLM"/>
    </source>
</evidence>
<evidence type="ECO:0000313" key="3">
    <source>
        <dbReference type="EMBL" id="CEN59837.1"/>
    </source>
</evidence>
<accession>A0A0U4ZUS4</accession>
<evidence type="ECO:0000313" key="4">
    <source>
        <dbReference type="Proteomes" id="UP000054771"/>
    </source>
</evidence>
<evidence type="ECO:0000256" key="2">
    <source>
        <dbReference type="SAM" id="Phobius"/>
    </source>
</evidence>
<dbReference type="EMBL" id="CDMC01000002">
    <property type="protein sequence ID" value="CEN59837.1"/>
    <property type="molecule type" value="Genomic_DNA"/>
</dbReference>
<keyword evidence="4" id="KW-1185">Reference proteome</keyword>
<reference evidence="4" key="1">
    <citation type="journal article" date="2016" name="Genome Announc.">
        <title>Draft genome sequences of fungus Aspergillus calidoustus.</title>
        <authorList>
            <person name="Horn F."/>
            <person name="Linde J."/>
            <person name="Mattern D.J."/>
            <person name="Walther G."/>
            <person name="Guthke R."/>
            <person name="Scherlach K."/>
            <person name="Martin K."/>
            <person name="Brakhage A.A."/>
            <person name="Petzke L."/>
            <person name="Valiante V."/>
        </authorList>
    </citation>
    <scope>NUCLEOTIDE SEQUENCE [LARGE SCALE GENOMIC DNA]</scope>
    <source>
        <strain evidence="4">SF006504</strain>
    </source>
</reference>
<feature type="transmembrane region" description="Helical" evidence="2">
    <location>
        <begin position="39"/>
        <end position="59"/>
    </location>
</feature>
<proteinExistence type="predicted"/>
<sequence length="102" mass="11198">MMSDKELGGATPPSLQRLGNDPEDPSPQPDPHTPPDGGVVAWLVILGCWCASFCSFGWLNSVGVFQEYYQNDLLRDYSTSTVSWIPSLEVFFMLGMVCPAPQ</sequence>
<feature type="compositionally biased region" description="Pro residues" evidence="1">
    <location>
        <begin position="25"/>
        <end position="34"/>
    </location>
</feature>
<feature type="region of interest" description="Disordered" evidence="1">
    <location>
        <begin position="1"/>
        <end position="35"/>
    </location>
</feature>
<name>A0A0U4ZUS4_ASPCI</name>
<organism evidence="3 4">
    <name type="scientific">Aspergillus calidoustus</name>
    <dbReference type="NCBI Taxonomy" id="454130"/>
    <lineage>
        <taxon>Eukaryota</taxon>
        <taxon>Fungi</taxon>
        <taxon>Dikarya</taxon>
        <taxon>Ascomycota</taxon>
        <taxon>Pezizomycotina</taxon>
        <taxon>Eurotiomycetes</taxon>
        <taxon>Eurotiomycetidae</taxon>
        <taxon>Eurotiales</taxon>
        <taxon>Aspergillaceae</taxon>
        <taxon>Aspergillus</taxon>
        <taxon>Aspergillus subgen. Nidulantes</taxon>
    </lineage>
</organism>
<keyword evidence="2" id="KW-1133">Transmembrane helix</keyword>
<dbReference type="AlphaFoldDB" id="A0A0U4ZUS4"/>